<accession>A0AA86NFZ0</accession>
<evidence type="ECO:0000313" key="4">
    <source>
        <dbReference type="Proteomes" id="UP001642409"/>
    </source>
</evidence>
<reference evidence="2" key="1">
    <citation type="submission" date="2023-06" db="EMBL/GenBank/DDBJ databases">
        <authorList>
            <person name="Kurt Z."/>
        </authorList>
    </citation>
    <scope>NUCLEOTIDE SEQUENCE</scope>
</reference>
<name>A0AA86NFZ0_9EUKA</name>
<reference evidence="3 4" key="2">
    <citation type="submission" date="2024-07" db="EMBL/GenBank/DDBJ databases">
        <authorList>
            <person name="Akdeniz Z."/>
        </authorList>
    </citation>
    <scope>NUCLEOTIDE SEQUENCE [LARGE SCALE GENOMIC DNA]</scope>
</reference>
<evidence type="ECO:0000313" key="2">
    <source>
        <dbReference type="EMBL" id="CAI9918449.1"/>
    </source>
</evidence>
<evidence type="ECO:0000256" key="1">
    <source>
        <dbReference type="SAM" id="Coils"/>
    </source>
</evidence>
<dbReference type="Proteomes" id="UP001642409">
    <property type="component" value="Unassembled WGS sequence"/>
</dbReference>
<dbReference type="AlphaFoldDB" id="A0AA86NFZ0"/>
<keyword evidence="1" id="KW-0175">Coiled coil</keyword>
<sequence length="199" mass="23718">MPTTVQIQNEIQKQKTMLQTQIQVQAKAIYNAPVREKSKDVQVRRISELQQTNKLMHSSMSSSNVQAQYREKQVLESLQLNRSTLNNMQSKLDDISLQSMKRAKSISEQTRSQHLELLNDIRAVKQQSTQKYNERNNSIKNKYSQKKYNLVEQRLTEIMRKTDEQIKVEQIKEKEQKELLKMEQELKYLKQIRVKKMYE</sequence>
<keyword evidence="4" id="KW-1185">Reference proteome</keyword>
<protein>
    <submittedName>
        <fullName evidence="3">Hypothetical_protein</fullName>
    </submittedName>
</protein>
<gene>
    <name evidence="3" type="ORF">HINF_LOCUS53345</name>
    <name evidence="2" type="ORF">HINF_LOCUS6094</name>
</gene>
<dbReference type="EMBL" id="CAXDID020000271">
    <property type="protein sequence ID" value="CAL6068114.1"/>
    <property type="molecule type" value="Genomic_DNA"/>
</dbReference>
<dbReference type="EMBL" id="CATOUU010000158">
    <property type="protein sequence ID" value="CAI9918449.1"/>
    <property type="molecule type" value="Genomic_DNA"/>
</dbReference>
<evidence type="ECO:0000313" key="3">
    <source>
        <dbReference type="EMBL" id="CAL6068114.1"/>
    </source>
</evidence>
<feature type="coiled-coil region" evidence="1">
    <location>
        <begin position="165"/>
        <end position="192"/>
    </location>
</feature>
<proteinExistence type="predicted"/>
<comment type="caution">
    <text evidence="2">The sequence shown here is derived from an EMBL/GenBank/DDBJ whole genome shotgun (WGS) entry which is preliminary data.</text>
</comment>
<organism evidence="2">
    <name type="scientific">Hexamita inflata</name>
    <dbReference type="NCBI Taxonomy" id="28002"/>
    <lineage>
        <taxon>Eukaryota</taxon>
        <taxon>Metamonada</taxon>
        <taxon>Diplomonadida</taxon>
        <taxon>Hexamitidae</taxon>
        <taxon>Hexamitinae</taxon>
        <taxon>Hexamita</taxon>
    </lineage>
</organism>